<feature type="compositionally biased region" description="Low complexity" evidence="1">
    <location>
        <begin position="530"/>
        <end position="545"/>
    </location>
</feature>
<evidence type="ECO:0000313" key="6">
    <source>
        <dbReference type="Proteomes" id="UP001515480"/>
    </source>
</evidence>
<feature type="compositionally biased region" description="Low complexity" evidence="1">
    <location>
        <begin position="972"/>
        <end position="983"/>
    </location>
</feature>
<feature type="compositionally biased region" description="Low complexity" evidence="1">
    <location>
        <begin position="481"/>
        <end position="493"/>
    </location>
</feature>
<evidence type="ECO:0000259" key="4">
    <source>
        <dbReference type="SMART" id="SM00128"/>
    </source>
</evidence>
<organism evidence="5 6">
    <name type="scientific">Prymnesium parvum</name>
    <name type="common">Toxic golden alga</name>
    <dbReference type="NCBI Taxonomy" id="97485"/>
    <lineage>
        <taxon>Eukaryota</taxon>
        <taxon>Haptista</taxon>
        <taxon>Haptophyta</taxon>
        <taxon>Prymnesiophyceae</taxon>
        <taxon>Prymnesiales</taxon>
        <taxon>Prymnesiaceae</taxon>
        <taxon>Prymnesium</taxon>
    </lineage>
</organism>
<dbReference type="Proteomes" id="UP001515480">
    <property type="component" value="Unassembled WGS sequence"/>
</dbReference>
<feature type="transmembrane region" description="Helical" evidence="2">
    <location>
        <begin position="582"/>
        <end position="602"/>
    </location>
</feature>
<dbReference type="InterPro" id="IPR036691">
    <property type="entry name" value="Endo/exonu/phosph_ase_sf"/>
</dbReference>
<evidence type="ECO:0000256" key="2">
    <source>
        <dbReference type="SAM" id="Phobius"/>
    </source>
</evidence>
<feature type="compositionally biased region" description="Basic and acidic residues" evidence="1">
    <location>
        <begin position="1620"/>
        <end position="1631"/>
    </location>
</feature>
<reference evidence="5 6" key="1">
    <citation type="journal article" date="2024" name="Science">
        <title>Giant polyketide synthase enzymes in the biosynthesis of giant marine polyether toxins.</title>
        <authorList>
            <person name="Fallon T.R."/>
            <person name="Shende V.V."/>
            <person name="Wierzbicki I.H."/>
            <person name="Pendleton A.L."/>
            <person name="Watervoot N.F."/>
            <person name="Auber R.P."/>
            <person name="Gonzalez D.J."/>
            <person name="Wisecaver J.H."/>
            <person name="Moore B.S."/>
        </authorList>
    </citation>
    <scope>NUCLEOTIDE SEQUENCE [LARGE SCALE GENOMIC DNA]</scope>
    <source>
        <strain evidence="5 6">12B1</strain>
    </source>
</reference>
<feature type="transmembrane region" description="Helical" evidence="2">
    <location>
        <begin position="258"/>
        <end position="275"/>
    </location>
</feature>
<feature type="region of interest" description="Disordered" evidence="1">
    <location>
        <begin position="1604"/>
        <end position="1658"/>
    </location>
</feature>
<feature type="transmembrane region" description="Helical" evidence="2">
    <location>
        <begin position="295"/>
        <end position="312"/>
    </location>
</feature>
<feature type="region of interest" description="Disordered" evidence="1">
    <location>
        <begin position="970"/>
        <end position="1002"/>
    </location>
</feature>
<evidence type="ECO:0000256" key="1">
    <source>
        <dbReference type="SAM" id="MobiDB-lite"/>
    </source>
</evidence>
<feature type="region of interest" description="Disordered" evidence="1">
    <location>
        <begin position="1732"/>
        <end position="1808"/>
    </location>
</feature>
<proteinExistence type="predicted"/>
<dbReference type="Gene3D" id="3.60.10.10">
    <property type="entry name" value="Endonuclease/exonuclease/phosphatase"/>
    <property type="match status" value="1"/>
</dbReference>
<feature type="compositionally biased region" description="Basic and acidic residues" evidence="1">
    <location>
        <begin position="1481"/>
        <end position="1493"/>
    </location>
</feature>
<dbReference type="SMART" id="SM00128">
    <property type="entry name" value="IPPc"/>
    <property type="match status" value="1"/>
</dbReference>
<feature type="domain" description="Inositol polyphosphate-related phosphatase" evidence="4">
    <location>
        <begin position="1012"/>
        <end position="1380"/>
    </location>
</feature>
<feature type="transmembrane region" description="Helical" evidence="2">
    <location>
        <begin position="371"/>
        <end position="396"/>
    </location>
</feature>
<accession>A0AB34IZ49</accession>
<dbReference type="GO" id="GO:0004439">
    <property type="term" value="F:phosphatidylinositol-4,5-bisphosphate 5-phosphatase activity"/>
    <property type="evidence" value="ECO:0007669"/>
    <property type="project" value="TreeGrafter"/>
</dbReference>
<dbReference type="PANTHER" id="PTHR11200">
    <property type="entry name" value="INOSITOL 5-PHOSPHATASE"/>
    <property type="match status" value="1"/>
</dbReference>
<dbReference type="GO" id="GO:0046856">
    <property type="term" value="P:phosphatidylinositol dephosphorylation"/>
    <property type="evidence" value="ECO:0007669"/>
    <property type="project" value="InterPro"/>
</dbReference>
<feature type="region of interest" description="Disordered" evidence="1">
    <location>
        <begin position="1300"/>
        <end position="1329"/>
    </location>
</feature>
<keyword evidence="2" id="KW-0472">Membrane</keyword>
<keyword evidence="2" id="KW-0812">Transmembrane</keyword>
<dbReference type="Pfam" id="PF22669">
    <property type="entry name" value="Exo_endo_phos2"/>
    <property type="match status" value="2"/>
</dbReference>
<feature type="signal peptide" evidence="3">
    <location>
        <begin position="1"/>
        <end position="18"/>
    </location>
</feature>
<keyword evidence="6" id="KW-1185">Reference proteome</keyword>
<feature type="compositionally biased region" description="Polar residues" evidence="1">
    <location>
        <begin position="1632"/>
        <end position="1643"/>
    </location>
</feature>
<feature type="transmembrane region" description="Helical" evidence="2">
    <location>
        <begin position="342"/>
        <end position="365"/>
    </location>
</feature>
<sequence length="2029" mass="222475">MGFSAAAMLIVSHFGKLALKPVELPCAQACLQQPAGGCQDLCRRLASGIPFPAVGQRSLNSGMGKHWSLPASTLVRVGAPSCGHFAQDDAGVCEGCSTELPTGGTWNFSEVVGKVVVVKLHHCDVQRKARLLGDHGAIAVVTIARKASWDLLGFYSKVANHYIGSVSANDGAPVVMVDNRVGEILWQLLDSSDMNSLSLASLSADHNKWDDIYNPMLWVPLGLCFLLGWSILLLIAMRHVRQHIGSHGLKQNKTMRTIISLLVICSLSTVRFAYLPFRSPLGDLVHPLVEATLDALILPVIYTLPLSVLASWSQGKPQLPSNFSYIETAQSFLTVSYSNRSFVLCFSALALVTVLRSTLIAFNHYDSRVTYAAFCVEMCTALLLLFNLCLTVRIMYAALDLYWKVHERATIQEAADYSHAFEEPSNMSSLNTEEESDAFNPNRRVSFGLAPTTPPTSPPASPSSRRHTFRRCPSPPPSPAAPLNQLQLPPDLSNNAAVPVERATSTREMLGGRHVSCTSSSEHMGRQCASCSSSPSRMPRSSSVESTRELGELQYSDQPIQESRRTMLGLEELLHQHIRRGVLYLLICYTFAGFELATRITLSTNPRVHFGPTTDVAIEVAGYALRFVCTAALLLKSTQRPLTLASMSALHTHHVLRSPSNVILNKWLASRWKPKGKAWKPILNTPLRGGGWVVSILQRNSGWQRGELLVEPCTSAEQESPGSESSSVPKLHVQIGGRELVFGLNTARLTRLGVHQSNDLRNLDRTLKLTGIPWKSPGESLVPMPQLTKSNSKVSSRLSWLVPASSRNLDEDIAASRSRKLRSKRSCCSMVLTRPQMHVQKKALAASHETLLLRFADVESMYQALSYSLRAADMAKVPMQNLSQKYSRGRASTQGGIAAFARKALGKSGREGESFSQSRGTRNTRERQSSAWPWGRAARNSCAARGETDLRRDGGMSVVQVSSASHEVRFASSSVPDSVSSSPKPTRPNSSRVSFDAAAGDEYSRHNPESRIRLTVGVCTWNMGNARPYANTLPALLPTERSWGKLDILALGVQEADFKASFPHPSAAADWFKSVQSHLGGDYEILAARSLWEIRLLVAVRAKLAPYVSNVCVALAFTGRFAGAGGLGNKGAVTVCLDFMGSRLAFTTAHFAAHQRKVKNRNDTFQEICADTTIPSLLSPDFGDFTLQSDVCFWCGDLNYRLDLPRQHVIDTVTAAQLQRPRACSLRRERSCTMERDHLHVTEGEMHPIPSRRRSEAVAAGATDLTSPYASLWKSDQLRQEMAAGRVFTGWSEVADPDFPPSYKYSRQPEPAPHAPASPRVYGDEEGKQRVPSYTDRVLYRCNSKSIEIVCLEYTSVDTIVSSDHSPVRSIMNVYLPLPYLDIAHELTPFRPSLADFVRSRSSMNILAAAFPLGSSTGNLFSRRHGHSDCFSPRESSGVMSRHHSHSRMGLSATDVATSSSSRHTGDPRPTMIGRISSAHEATREKLNRDRLVRSNTVQDGLNGGRTTRKTEKLTPRKSIALWSHRLSIFAARINSAQQICLSSLVVYISPVAATTHARRKEHRFVVEEREMQRREMLARSNSSLRPCSCETNAAQPELCQGVRSSNFSNSTSPTGLSMRRSDSTDPDSFKENSSSFRQTSGTSFRQNQSWRRSNSRLSHDLKSVVAVAVSEESDDDDDDAAIIAEEIIAPASLDDFQTAHNGIRLELQAASSEHAGEEHCVPTDQHAESVVPVSAQTRRMETSRQAPRCAVRVEGESEDESDARTPSRRSRSLSSGFDAGTAEDVGSESITRAGSIGSRSGRKPMRKASAIMASTDFHACARKITNLNVLRSSFALRMKEWTTEAAHAQIANVQSRSPTRQRAALQAGDKLRAGMFGLHFINATCGRRSDRRPGAAGVVTGSLAESSAESRQSLPSEFASRLTELESSWQAPLLRAAFDQPIAFNSHIVNFNVLREQHLAVVIMGRHSITIAARIDLYNLINPAEIISGQTLTVPLQEPIFRNGLLVGYLSGNLTIQPAQTTNSATSL</sequence>
<feature type="region of interest" description="Disordered" evidence="1">
    <location>
        <begin position="1431"/>
        <end position="1513"/>
    </location>
</feature>
<feature type="compositionally biased region" description="Low complexity" evidence="1">
    <location>
        <begin position="1644"/>
        <end position="1657"/>
    </location>
</feature>
<feature type="compositionally biased region" description="Polar residues" evidence="1">
    <location>
        <begin position="1604"/>
        <end position="1616"/>
    </location>
</feature>
<dbReference type="Gene3D" id="3.50.30.30">
    <property type="match status" value="1"/>
</dbReference>
<evidence type="ECO:0000256" key="3">
    <source>
        <dbReference type="SAM" id="SignalP"/>
    </source>
</evidence>
<feature type="region of interest" description="Disordered" evidence="1">
    <location>
        <begin position="526"/>
        <end position="549"/>
    </location>
</feature>
<evidence type="ECO:0000313" key="5">
    <source>
        <dbReference type="EMBL" id="KAL1507950.1"/>
    </source>
</evidence>
<name>A0AB34IZ49_PRYPA</name>
<protein>
    <recommendedName>
        <fullName evidence="4">Inositol polyphosphate-related phosphatase domain-containing protein</fullName>
    </recommendedName>
</protein>
<dbReference type="InterPro" id="IPR000300">
    <property type="entry name" value="IPPc"/>
</dbReference>
<feature type="transmembrane region" description="Helical" evidence="2">
    <location>
        <begin position="217"/>
        <end position="237"/>
    </location>
</feature>
<feature type="region of interest" description="Disordered" evidence="1">
    <location>
        <begin position="442"/>
        <end position="493"/>
    </location>
</feature>
<comment type="caution">
    <text evidence="5">The sequence shown here is derived from an EMBL/GenBank/DDBJ whole genome shotgun (WGS) entry which is preliminary data.</text>
</comment>
<keyword evidence="3" id="KW-0732">Signal</keyword>
<feature type="compositionally biased region" description="Pro residues" evidence="1">
    <location>
        <begin position="452"/>
        <end position="461"/>
    </location>
</feature>
<feature type="region of interest" description="Disordered" evidence="1">
    <location>
        <begin position="908"/>
        <end position="938"/>
    </location>
</feature>
<feature type="chain" id="PRO_5044316360" description="Inositol polyphosphate-related phosphatase domain-containing protein" evidence="3">
    <location>
        <begin position="19"/>
        <end position="2029"/>
    </location>
</feature>
<dbReference type="InterPro" id="IPR046985">
    <property type="entry name" value="IP5"/>
</dbReference>
<gene>
    <name evidence="5" type="ORF">AB1Y20_007554</name>
</gene>
<keyword evidence="2" id="KW-1133">Transmembrane helix</keyword>
<dbReference type="SUPFAM" id="SSF56219">
    <property type="entry name" value="DNase I-like"/>
    <property type="match status" value="1"/>
</dbReference>
<dbReference type="EMBL" id="JBGBPQ010000017">
    <property type="protein sequence ID" value="KAL1507950.1"/>
    <property type="molecule type" value="Genomic_DNA"/>
</dbReference>